<dbReference type="PANTHER" id="PTHR46288">
    <property type="entry name" value="PHORBOL-ESTER/DAG-TYPE DOMAIN-CONTAINING PROTEIN"/>
    <property type="match status" value="1"/>
</dbReference>
<evidence type="ECO:0000256" key="3">
    <source>
        <dbReference type="ARBA" id="ARBA00022833"/>
    </source>
</evidence>
<evidence type="ECO:0000313" key="8">
    <source>
        <dbReference type="Proteomes" id="UP000886595"/>
    </source>
</evidence>
<keyword evidence="5" id="KW-0472">Membrane</keyword>
<sequence length="236" mass="26188">MEYKHFSHPHNLKLQQLQTTKPSDPSPICSGCESAISESATAYMCSTCDFHLHEQCGNAVRRIHHPSHAALHHLTLVPYTTYSAGTFLCRACGCTGVAFMSLILSIVFFLFTTVLLLLCLLLSLVTWISLSAISVTWPELVAASSAVEKCGTRSDEGAAVSGESVPSQGSETEQTQQPAATAEQVEDPALRQQLELQKLQLELDIYEFCSRKHDGLFQSQFFSLKYLLWFCYVQFV</sequence>
<dbReference type="Pfam" id="PF03107">
    <property type="entry name" value="C1_2"/>
    <property type="match status" value="1"/>
</dbReference>
<dbReference type="EMBL" id="JAAMPC010000001">
    <property type="protein sequence ID" value="KAG2332258.1"/>
    <property type="molecule type" value="Genomic_DNA"/>
</dbReference>
<keyword evidence="3" id="KW-0862">Zinc</keyword>
<keyword evidence="2" id="KW-0677">Repeat</keyword>
<dbReference type="PROSITE" id="PS50081">
    <property type="entry name" value="ZF_DAG_PE_2"/>
    <property type="match status" value="1"/>
</dbReference>
<evidence type="ECO:0000313" key="7">
    <source>
        <dbReference type="EMBL" id="KAG2332258.1"/>
    </source>
</evidence>
<dbReference type="SUPFAM" id="SSF57889">
    <property type="entry name" value="Cysteine-rich domain"/>
    <property type="match status" value="1"/>
</dbReference>
<name>A0A8X8BF85_BRACI</name>
<dbReference type="InterPro" id="IPR002219">
    <property type="entry name" value="PKC_DAG/PE"/>
</dbReference>
<keyword evidence="5" id="KW-1133">Transmembrane helix</keyword>
<comment type="caution">
    <text evidence="7">The sequence shown here is derived from an EMBL/GenBank/DDBJ whole genome shotgun (WGS) entry which is preliminary data.</text>
</comment>
<evidence type="ECO:0000256" key="5">
    <source>
        <dbReference type="SAM" id="Phobius"/>
    </source>
</evidence>
<gene>
    <name evidence="7" type="ORF">Bca52824_003438</name>
</gene>
<keyword evidence="8" id="KW-1185">Reference proteome</keyword>
<evidence type="ECO:0000256" key="2">
    <source>
        <dbReference type="ARBA" id="ARBA00022737"/>
    </source>
</evidence>
<dbReference type="AlphaFoldDB" id="A0A8X8BF85"/>
<dbReference type="GO" id="GO:0046872">
    <property type="term" value="F:metal ion binding"/>
    <property type="evidence" value="ECO:0007669"/>
    <property type="project" value="UniProtKB-KW"/>
</dbReference>
<dbReference type="InterPro" id="IPR046349">
    <property type="entry name" value="C1-like_sf"/>
</dbReference>
<feature type="compositionally biased region" description="Low complexity" evidence="4">
    <location>
        <begin position="171"/>
        <end position="183"/>
    </location>
</feature>
<accession>A0A8X8BF85</accession>
<feature type="transmembrane region" description="Helical" evidence="5">
    <location>
        <begin position="97"/>
        <end position="130"/>
    </location>
</feature>
<evidence type="ECO:0000256" key="4">
    <source>
        <dbReference type="SAM" id="MobiDB-lite"/>
    </source>
</evidence>
<evidence type="ECO:0000259" key="6">
    <source>
        <dbReference type="PROSITE" id="PS50081"/>
    </source>
</evidence>
<dbReference type="OrthoDB" id="1036688at2759"/>
<dbReference type="PANTHER" id="PTHR46288:SF68">
    <property type="entry name" value="DC1 DOMAIN-CONTAINING PROTEIN"/>
    <property type="match status" value="1"/>
</dbReference>
<reference evidence="7 8" key="1">
    <citation type="submission" date="2020-02" db="EMBL/GenBank/DDBJ databases">
        <authorList>
            <person name="Ma Q."/>
            <person name="Huang Y."/>
            <person name="Song X."/>
            <person name="Pei D."/>
        </authorList>
    </citation>
    <scope>NUCLEOTIDE SEQUENCE [LARGE SCALE GENOMIC DNA]</scope>
    <source>
        <strain evidence="7">Sxm20200214</strain>
        <tissue evidence="7">Leaf</tissue>
    </source>
</reference>
<proteinExistence type="predicted"/>
<feature type="region of interest" description="Disordered" evidence="4">
    <location>
        <begin position="153"/>
        <end position="184"/>
    </location>
</feature>
<keyword evidence="1" id="KW-0479">Metal-binding</keyword>
<dbReference type="Proteomes" id="UP000886595">
    <property type="component" value="Unassembled WGS sequence"/>
</dbReference>
<feature type="domain" description="Phorbol-ester/DAG-type" evidence="6">
    <location>
        <begin position="9"/>
        <end position="64"/>
    </location>
</feature>
<organism evidence="7 8">
    <name type="scientific">Brassica carinata</name>
    <name type="common">Ethiopian mustard</name>
    <name type="synonym">Abyssinian cabbage</name>
    <dbReference type="NCBI Taxonomy" id="52824"/>
    <lineage>
        <taxon>Eukaryota</taxon>
        <taxon>Viridiplantae</taxon>
        <taxon>Streptophyta</taxon>
        <taxon>Embryophyta</taxon>
        <taxon>Tracheophyta</taxon>
        <taxon>Spermatophyta</taxon>
        <taxon>Magnoliopsida</taxon>
        <taxon>eudicotyledons</taxon>
        <taxon>Gunneridae</taxon>
        <taxon>Pentapetalae</taxon>
        <taxon>rosids</taxon>
        <taxon>malvids</taxon>
        <taxon>Brassicales</taxon>
        <taxon>Brassicaceae</taxon>
        <taxon>Brassiceae</taxon>
        <taxon>Brassica</taxon>
    </lineage>
</organism>
<keyword evidence="5" id="KW-0812">Transmembrane</keyword>
<protein>
    <recommendedName>
        <fullName evidence="6">Phorbol-ester/DAG-type domain-containing protein</fullName>
    </recommendedName>
</protein>
<dbReference type="InterPro" id="IPR004146">
    <property type="entry name" value="DC1"/>
</dbReference>
<evidence type="ECO:0000256" key="1">
    <source>
        <dbReference type="ARBA" id="ARBA00022723"/>
    </source>
</evidence>